<name>A0ABD5PU99_9EURY</name>
<evidence type="ECO:0000313" key="3">
    <source>
        <dbReference type="Proteomes" id="UP001595898"/>
    </source>
</evidence>
<evidence type="ECO:0000313" key="2">
    <source>
        <dbReference type="EMBL" id="MFC4544068.1"/>
    </source>
</evidence>
<gene>
    <name evidence="2" type="ORF">ACFO5R_19255</name>
</gene>
<keyword evidence="3" id="KW-1185">Reference proteome</keyword>
<evidence type="ECO:0000259" key="1">
    <source>
        <dbReference type="Pfam" id="PF20068"/>
    </source>
</evidence>
<dbReference type="AlphaFoldDB" id="A0ABD5PU99"/>
<protein>
    <submittedName>
        <fullName evidence="2">Amphi-Trp domain-containing protein</fullName>
    </submittedName>
</protein>
<organism evidence="2 3">
    <name type="scientific">Halosolutus amylolyticus</name>
    <dbReference type="NCBI Taxonomy" id="2932267"/>
    <lineage>
        <taxon>Archaea</taxon>
        <taxon>Methanobacteriati</taxon>
        <taxon>Methanobacteriota</taxon>
        <taxon>Stenosarchaea group</taxon>
        <taxon>Halobacteria</taxon>
        <taxon>Halobacteriales</taxon>
        <taxon>Natrialbaceae</taxon>
        <taxon>Halosolutus</taxon>
    </lineage>
</organism>
<proteinExistence type="predicted"/>
<dbReference type="RefSeq" id="WP_250141912.1">
    <property type="nucleotide sequence ID" value="NZ_JALIQP010000005.1"/>
</dbReference>
<comment type="caution">
    <text evidence="2">The sequence shown here is derived from an EMBL/GenBank/DDBJ whole genome shotgun (WGS) entry which is preliminary data.</text>
</comment>
<dbReference type="NCBIfam" id="TIGR04354">
    <property type="entry name" value="amphi-Trp"/>
    <property type="match status" value="1"/>
</dbReference>
<dbReference type="Pfam" id="PF20068">
    <property type="entry name" value="Amphi-Trp"/>
    <property type="match status" value="1"/>
</dbReference>
<dbReference type="InterPro" id="IPR027598">
    <property type="entry name" value="Amphi-Trp_dom"/>
</dbReference>
<accession>A0ABD5PU99</accession>
<sequence length="79" mass="8602">MAERTTADETMTRSELAAYLASLGDEFEGGGDEINVTVGNKTVDLNPPESVSVSVDVVERSSMLRGNRETITIELNWKP</sequence>
<reference evidence="2 3" key="1">
    <citation type="journal article" date="2019" name="Int. J. Syst. Evol. Microbiol.">
        <title>The Global Catalogue of Microorganisms (GCM) 10K type strain sequencing project: providing services to taxonomists for standard genome sequencing and annotation.</title>
        <authorList>
            <consortium name="The Broad Institute Genomics Platform"/>
            <consortium name="The Broad Institute Genome Sequencing Center for Infectious Disease"/>
            <person name="Wu L."/>
            <person name="Ma J."/>
        </authorList>
    </citation>
    <scope>NUCLEOTIDE SEQUENCE [LARGE SCALE GENOMIC DNA]</scope>
    <source>
        <strain evidence="2 3">WLHS5</strain>
    </source>
</reference>
<dbReference type="EMBL" id="JBHSFA010000009">
    <property type="protein sequence ID" value="MFC4544068.1"/>
    <property type="molecule type" value="Genomic_DNA"/>
</dbReference>
<feature type="domain" description="Amphi-Trp" evidence="1">
    <location>
        <begin position="7"/>
        <end position="78"/>
    </location>
</feature>
<dbReference type="Proteomes" id="UP001595898">
    <property type="component" value="Unassembled WGS sequence"/>
</dbReference>